<feature type="active site" description="Proton donor; for transglycosylase activity" evidence="24">
    <location>
        <position position="220"/>
    </location>
</feature>
<evidence type="ECO:0000256" key="4">
    <source>
        <dbReference type="ARBA" id="ARBA00007090"/>
    </source>
</evidence>
<comment type="catalytic activity">
    <reaction evidence="20">
        <text>Preferential cleavage: (Ac)2-L-Lys-D-Ala-|-D-Ala. Also transpeptidation of peptidyl-alanyl moieties that are N-acyl substituents of D-alanine.</text>
        <dbReference type="EC" id="3.4.16.4"/>
    </reaction>
</comment>
<dbReference type="InterPro" id="IPR001460">
    <property type="entry name" value="PCN-bd_Tpept"/>
</dbReference>
<dbReference type="AlphaFoldDB" id="A0A1G8M7Q6"/>
<dbReference type="PIRSF" id="PIRSF002799">
    <property type="entry name" value="PBP_1b"/>
    <property type="match status" value="1"/>
</dbReference>
<evidence type="ECO:0000256" key="7">
    <source>
        <dbReference type="ARBA" id="ARBA00022475"/>
    </source>
</evidence>
<dbReference type="Gene3D" id="3.30.2060.10">
    <property type="entry name" value="Penicillin-binding protein 1b domain"/>
    <property type="match status" value="1"/>
</dbReference>
<dbReference type="RefSeq" id="WP_090362300.1">
    <property type="nucleotide sequence ID" value="NZ_FNEM01000002.1"/>
</dbReference>
<evidence type="ECO:0000256" key="8">
    <source>
        <dbReference type="ARBA" id="ARBA00022645"/>
    </source>
</evidence>
<keyword evidence="7" id="KW-1003">Cell membrane</keyword>
<dbReference type="GO" id="GO:0009252">
    <property type="term" value="P:peptidoglycan biosynthetic process"/>
    <property type="evidence" value="ECO:0007669"/>
    <property type="project" value="UniProtKB-UniRule"/>
</dbReference>
<evidence type="ECO:0000256" key="18">
    <source>
        <dbReference type="ARBA" id="ARBA00023316"/>
    </source>
</evidence>
<dbReference type="InterPro" id="IPR028166">
    <property type="entry name" value="UB2H"/>
</dbReference>
<evidence type="ECO:0000256" key="19">
    <source>
        <dbReference type="ARBA" id="ARBA00032454"/>
    </source>
</evidence>
<evidence type="ECO:0000256" key="2">
    <source>
        <dbReference type="ARBA" id="ARBA00004236"/>
    </source>
</evidence>
<feature type="compositionally biased region" description="Basic residues" evidence="25">
    <location>
        <begin position="11"/>
        <end position="22"/>
    </location>
</feature>
<gene>
    <name evidence="29" type="ORF">SAMN04488540_102296</name>
</gene>
<comment type="subcellular location">
    <subcellularLocation>
        <location evidence="2">Cell membrane</location>
    </subcellularLocation>
</comment>
<evidence type="ECO:0000256" key="17">
    <source>
        <dbReference type="ARBA" id="ARBA00023268"/>
    </source>
</evidence>
<keyword evidence="13 23" id="KW-0133">Cell shape</keyword>
<dbReference type="SUPFAM" id="SSF53955">
    <property type="entry name" value="Lysozyme-like"/>
    <property type="match status" value="1"/>
</dbReference>
<evidence type="ECO:0000256" key="9">
    <source>
        <dbReference type="ARBA" id="ARBA00022670"/>
    </source>
</evidence>
<evidence type="ECO:0000256" key="13">
    <source>
        <dbReference type="ARBA" id="ARBA00022960"/>
    </source>
</evidence>
<comment type="function">
    <text evidence="1 23">Cell wall formation. Synthesis of cross-linked peptidoglycan from the lipid intermediates. The enzyme has a penicillin-insensitive transglycosylase N-terminal domain (formation of linear glycan strands) and a penicillin-sensitive transpeptidase C-terminal domain (cross-linking of the peptide subunits).</text>
</comment>
<dbReference type="InterPro" id="IPR023346">
    <property type="entry name" value="Lysozyme-like_dom_sf"/>
</dbReference>
<keyword evidence="9" id="KW-0645">Protease</keyword>
<evidence type="ECO:0000256" key="21">
    <source>
        <dbReference type="ARBA" id="ARBA00049902"/>
    </source>
</evidence>
<evidence type="ECO:0000256" key="16">
    <source>
        <dbReference type="ARBA" id="ARBA00023251"/>
    </source>
</evidence>
<feature type="domain" description="Penicillin-binding protein transpeptidase" evidence="26">
    <location>
        <begin position="461"/>
        <end position="730"/>
    </location>
</feature>
<name>A0A1G8M7Q6_9GAMM</name>
<dbReference type="Pfam" id="PF00905">
    <property type="entry name" value="Transpeptidase"/>
    <property type="match status" value="1"/>
</dbReference>
<evidence type="ECO:0000259" key="28">
    <source>
        <dbReference type="Pfam" id="PF14814"/>
    </source>
</evidence>
<dbReference type="Gene3D" id="1.10.3810.10">
    <property type="entry name" value="Biosynthetic peptidoglycan transglycosylase-like"/>
    <property type="match status" value="1"/>
</dbReference>
<dbReference type="Pfam" id="PF14814">
    <property type="entry name" value="UB2H"/>
    <property type="match status" value="1"/>
</dbReference>
<comment type="catalytic activity">
    <reaction evidence="21">
        <text>[GlcNAc-(1-&gt;4)-Mur2Ac(oyl-L-Ala-gamma-D-Glu-L-Lys-D-Ala-D-Ala)](n)-di-trans,octa-cis-undecaprenyl diphosphate + beta-D-GlcNAc-(1-&gt;4)-Mur2Ac(oyl-L-Ala-gamma-D-Glu-L-Lys-D-Ala-D-Ala)-di-trans,octa-cis-undecaprenyl diphosphate = [GlcNAc-(1-&gt;4)-Mur2Ac(oyl-L-Ala-gamma-D-Glu-L-Lys-D-Ala-D-Ala)](n+1)-di-trans,octa-cis-undecaprenyl diphosphate + di-trans,octa-cis-undecaprenyl diphosphate + H(+)</text>
        <dbReference type="Rhea" id="RHEA:23708"/>
        <dbReference type="Rhea" id="RHEA-COMP:9602"/>
        <dbReference type="Rhea" id="RHEA-COMP:9603"/>
        <dbReference type="ChEBI" id="CHEBI:15378"/>
        <dbReference type="ChEBI" id="CHEBI:58405"/>
        <dbReference type="ChEBI" id="CHEBI:60033"/>
        <dbReference type="ChEBI" id="CHEBI:78435"/>
        <dbReference type="EC" id="2.4.99.28"/>
    </reaction>
</comment>
<protein>
    <recommendedName>
        <fullName evidence="6 22">Penicillin-binding protein 1B</fullName>
        <shortName evidence="23">PBP-1b</shortName>
        <shortName evidence="23">PBP1b</shortName>
    </recommendedName>
    <alternativeName>
        <fullName evidence="19 23">Murein polymerase</fullName>
    </alternativeName>
</protein>
<dbReference type="GO" id="GO:0009002">
    <property type="term" value="F:serine-type D-Ala-D-Ala carboxypeptidase activity"/>
    <property type="evidence" value="ECO:0007669"/>
    <property type="project" value="UniProtKB-EC"/>
</dbReference>
<dbReference type="GO" id="GO:0005886">
    <property type="term" value="C:plasma membrane"/>
    <property type="evidence" value="ECO:0007669"/>
    <property type="project" value="UniProtKB-SubCell"/>
</dbReference>
<dbReference type="GO" id="GO:0046677">
    <property type="term" value="P:response to antibiotic"/>
    <property type="evidence" value="ECO:0007669"/>
    <property type="project" value="UniProtKB-UniRule"/>
</dbReference>
<keyword evidence="15" id="KW-0472">Membrane</keyword>
<evidence type="ECO:0000313" key="30">
    <source>
        <dbReference type="Proteomes" id="UP000199527"/>
    </source>
</evidence>
<dbReference type="PANTHER" id="PTHR32282">
    <property type="entry name" value="BINDING PROTEIN TRANSPEPTIDASE, PUTATIVE-RELATED"/>
    <property type="match status" value="1"/>
</dbReference>
<feature type="domain" description="Glycosyl transferase family 51" evidence="27">
    <location>
        <begin position="196"/>
        <end position="367"/>
    </location>
</feature>
<keyword evidence="11 23" id="KW-0808">Transferase</keyword>
<feature type="domain" description="Bifunctional transglycosylase second" evidence="28">
    <location>
        <begin position="100"/>
        <end position="184"/>
    </location>
</feature>
<accession>A0A1G8M7Q6</accession>
<dbReference type="InterPro" id="IPR011813">
    <property type="entry name" value="PBP_1b"/>
</dbReference>
<evidence type="ECO:0000256" key="15">
    <source>
        <dbReference type="ARBA" id="ARBA00023136"/>
    </source>
</evidence>
<dbReference type="InterPro" id="IPR036950">
    <property type="entry name" value="PBP_transglycosylase"/>
</dbReference>
<reference evidence="30" key="1">
    <citation type="submission" date="2016-10" db="EMBL/GenBank/DDBJ databases">
        <authorList>
            <person name="Varghese N."/>
            <person name="Submissions S."/>
        </authorList>
    </citation>
    <scope>NUCLEOTIDE SEQUENCE [LARGE SCALE GENOMIC DNA]</scope>
    <source>
        <strain evidence="30">DSM 23317</strain>
    </source>
</reference>
<evidence type="ECO:0000259" key="27">
    <source>
        <dbReference type="Pfam" id="PF00912"/>
    </source>
</evidence>
<feature type="region of interest" description="Disordered" evidence="25">
    <location>
        <begin position="1"/>
        <end position="45"/>
    </location>
</feature>
<evidence type="ECO:0000259" key="26">
    <source>
        <dbReference type="Pfam" id="PF00905"/>
    </source>
</evidence>
<evidence type="ECO:0000313" key="29">
    <source>
        <dbReference type="EMBL" id="SDI63996.1"/>
    </source>
</evidence>
<keyword evidence="14 23" id="KW-0573">Peptidoglycan synthesis</keyword>
<comment type="similarity">
    <text evidence="5 23">In the N-terminal section; belongs to the glycosyltransferase 51 family.</text>
</comment>
<comment type="pathway">
    <text evidence="3 23">Cell wall biogenesis; peptidoglycan biosynthesis.</text>
</comment>
<proteinExistence type="inferred from homology"/>
<dbReference type="SUPFAM" id="SSF56601">
    <property type="entry name" value="beta-lactamase/transpeptidase-like"/>
    <property type="match status" value="1"/>
</dbReference>
<dbReference type="FunFam" id="1.10.3810.10:FF:000001">
    <property type="entry name" value="Penicillin-binding protein 1A"/>
    <property type="match status" value="1"/>
</dbReference>
<sequence length="799" mass="89191">MAKQPSNGGKRPARAPARKRPAKSTAKAKATAGKRRSAQRRRTQGRSWSKRLGLLTLVSLMVLGGITAAYCVYLDQIIADKFEGQRWHLPAQIFARPMAIYPGAPITHAQLKQELALLGYRNTGSPRREGEFAVASHKVELYKRAYDGPSGYEPAQRVFITFSDNRVTRLQRSSDGRDLGFVHLEALLMDRIVAGDREDRLFVPRERIPESLVDALLRTEDQDFYHHHGVAPLAIARALLVNIKAGRTVQGGSTLTQQLAKNFFLTRDRTLWRKIREALMALIIDYRYDKDTILEAYLNEVYMGQDGSIGVHGVGLAARFYFHRPIEELTIAQQATLVAIIKGPSYYNPWRYPERTLKRRDLVLRLMLEQGMIGKDQYQLAASQGMGVRDPKSRQRHRLPAFMQQVRQELASRYGPQTLKRSGLKVYTTLDPLAQRSAEQAVEKGVTRLSQDRNDPRLQAAMVVVDRYQAGILAMVGDKDPDFKGFNRATDAIRPIGSLVKPFVYLTALAEPQRYHLASRIKDQPIKLKSSGGSVWAPKNDDKQYRGEVSLADGLVRSYNVPTVNLGMAVGLDAVNDTLQKAGWPLPLQPRPSMLLGSMEASPLQLAQLYQTLADGGRYRQLYSVKAVLDEDNQPLAEHKEKVTHVLSPQASYLTNYLLTQVVERGTGRRLKQTYPDVTLAGKTGTTSNGRDAWFAGFDDRDVVITWVGRDDNSAANLYGSSAALPLYRRYLQQRDPLSLVLTPPDGTVQGYFNVRGQAVASDCTGAVRLPADASSWPDPSGCAGGSREKNWLERVFGF</sequence>
<dbReference type="GO" id="GO:0006508">
    <property type="term" value="P:proteolysis"/>
    <property type="evidence" value="ECO:0007669"/>
    <property type="project" value="UniProtKB-KW"/>
</dbReference>
<dbReference type="GO" id="GO:0008658">
    <property type="term" value="F:penicillin binding"/>
    <property type="evidence" value="ECO:0007669"/>
    <property type="project" value="UniProtKB-UniRule"/>
</dbReference>
<feature type="active site" description="Acyl-ester intermediate; for transpeptidase activity" evidence="24">
    <location>
        <position position="498"/>
    </location>
</feature>
<dbReference type="GO" id="GO:0071555">
    <property type="term" value="P:cell wall organization"/>
    <property type="evidence" value="ECO:0007669"/>
    <property type="project" value="UniProtKB-UniRule"/>
</dbReference>
<evidence type="ECO:0000256" key="5">
    <source>
        <dbReference type="ARBA" id="ARBA00007739"/>
    </source>
</evidence>
<evidence type="ECO:0000256" key="14">
    <source>
        <dbReference type="ARBA" id="ARBA00022984"/>
    </source>
</evidence>
<dbReference type="Pfam" id="PF00912">
    <property type="entry name" value="Transgly"/>
    <property type="match status" value="1"/>
</dbReference>
<dbReference type="NCBIfam" id="TIGR02071">
    <property type="entry name" value="PBP_1b"/>
    <property type="match status" value="1"/>
</dbReference>
<dbReference type="UniPathway" id="UPA00219"/>
<keyword evidence="18 23" id="KW-0961">Cell wall biogenesis/degradation</keyword>
<dbReference type="Proteomes" id="UP000199527">
    <property type="component" value="Unassembled WGS sequence"/>
</dbReference>
<evidence type="ECO:0000256" key="20">
    <source>
        <dbReference type="ARBA" id="ARBA00034000"/>
    </source>
</evidence>
<dbReference type="GO" id="GO:0008955">
    <property type="term" value="F:peptidoglycan glycosyltransferase activity"/>
    <property type="evidence" value="ECO:0007669"/>
    <property type="project" value="UniProtKB-UniRule"/>
</dbReference>
<evidence type="ECO:0000256" key="1">
    <source>
        <dbReference type="ARBA" id="ARBA00002624"/>
    </source>
</evidence>
<dbReference type="Gene3D" id="3.40.710.10">
    <property type="entry name" value="DD-peptidase/beta-lactamase superfamily"/>
    <property type="match status" value="1"/>
</dbReference>
<dbReference type="PANTHER" id="PTHR32282:SF11">
    <property type="entry name" value="PENICILLIN-BINDING PROTEIN 1B"/>
    <property type="match status" value="1"/>
</dbReference>
<evidence type="ECO:0000256" key="24">
    <source>
        <dbReference type="PIRSR" id="PIRSR002799-1"/>
    </source>
</evidence>
<keyword evidence="30" id="KW-1185">Reference proteome</keyword>
<dbReference type="GO" id="GO:0009274">
    <property type="term" value="C:peptidoglycan-based cell wall"/>
    <property type="evidence" value="ECO:0007669"/>
    <property type="project" value="UniProtKB-UniRule"/>
</dbReference>
<dbReference type="InterPro" id="IPR001264">
    <property type="entry name" value="Glyco_trans_51"/>
</dbReference>
<feature type="compositionally biased region" description="Basic residues" evidence="25">
    <location>
        <begin position="32"/>
        <end position="44"/>
    </location>
</feature>
<evidence type="ECO:0000256" key="23">
    <source>
        <dbReference type="PIRNR" id="PIRNR002799"/>
    </source>
</evidence>
<dbReference type="OrthoDB" id="9766909at2"/>
<comment type="similarity">
    <text evidence="4 23">In the C-terminal section; belongs to the transpeptidase family.</text>
</comment>
<evidence type="ECO:0000256" key="10">
    <source>
        <dbReference type="ARBA" id="ARBA00022676"/>
    </source>
</evidence>
<keyword evidence="17" id="KW-0511">Multifunctional enzyme</keyword>
<evidence type="ECO:0000256" key="6">
    <source>
        <dbReference type="ARBA" id="ARBA00018637"/>
    </source>
</evidence>
<keyword evidence="10 23" id="KW-0328">Glycosyltransferase</keyword>
<keyword evidence="12" id="KW-0378">Hydrolase</keyword>
<evidence type="ECO:0000256" key="22">
    <source>
        <dbReference type="NCBIfam" id="TIGR02071"/>
    </source>
</evidence>
<evidence type="ECO:0000256" key="11">
    <source>
        <dbReference type="ARBA" id="ARBA00022679"/>
    </source>
</evidence>
<dbReference type="GO" id="GO:0030288">
    <property type="term" value="C:outer membrane-bounded periplasmic space"/>
    <property type="evidence" value="ECO:0007669"/>
    <property type="project" value="TreeGrafter"/>
</dbReference>
<dbReference type="InterPro" id="IPR050396">
    <property type="entry name" value="Glycosyltr_51/Transpeptidase"/>
</dbReference>
<evidence type="ECO:0000256" key="25">
    <source>
        <dbReference type="SAM" id="MobiDB-lite"/>
    </source>
</evidence>
<keyword evidence="16" id="KW-0046">Antibiotic resistance</keyword>
<dbReference type="InterPro" id="IPR012338">
    <property type="entry name" value="Beta-lactam/transpept-like"/>
</dbReference>
<dbReference type="GO" id="GO:0008360">
    <property type="term" value="P:regulation of cell shape"/>
    <property type="evidence" value="ECO:0007669"/>
    <property type="project" value="UniProtKB-UniRule"/>
</dbReference>
<dbReference type="NCBIfam" id="TIGR02074">
    <property type="entry name" value="PBP_1a_fam"/>
    <property type="match status" value="1"/>
</dbReference>
<organism evidence="29 30">
    <name type="scientific">Ferrimonas sediminum</name>
    <dbReference type="NCBI Taxonomy" id="718193"/>
    <lineage>
        <taxon>Bacteria</taxon>
        <taxon>Pseudomonadati</taxon>
        <taxon>Pseudomonadota</taxon>
        <taxon>Gammaproteobacteria</taxon>
        <taxon>Alteromonadales</taxon>
        <taxon>Ferrimonadaceae</taxon>
        <taxon>Ferrimonas</taxon>
    </lineage>
</organism>
<dbReference type="EMBL" id="FNEM01000002">
    <property type="protein sequence ID" value="SDI63996.1"/>
    <property type="molecule type" value="Genomic_DNA"/>
</dbReference>
<keyword evidence="8" id="KW-0121">Carboxypeptidase</keyword>
<evidence type="ECO:0000256" key="12">
    <source>
        <dbReference type="ARBA" id="ARBA00022801"/>
    </source>
</evidence>
<evidence type="ECO:0000256" key="3">
    <source>
        <dbReference type="ARBA" id="ARBA00004752"/>
    </source>
</evidence>